<accession>A0A521BRN5</accession>
<gene>
    <name evidence="2" type="ORF">SAMN06264849_102289</name>
</gene>
<proteinExistence type="predicted"/>
<reference evidence="2 3" key="1">
    <citation type="submission" date="2017-05" db="EMBL/GenBank/DDBJ databases">
        <authorList>
            <person name="Varghese N."/>
            <person name="Submissions S."/>
        </authorList>
    </citation>
    <scope>NUCLEOTIDE SEQUENCE [LARGE SCALE GENOMIC DNA]</scope>
    <source>
        <strain evidence="2 3">DSM 45474</strain>
    </source>
</reference>
<sequence length="70" mass="8169">MGFFDRENAEANPESLNNRRLKNGTADDRKINEMMNEVASELNVSENRDQSPEEAKKLGRRMEEEIKKRT</sequence>
<evidence type="ECO:0000313" key="2">
    <source>
        <dbReference type="EMBL" id="SMO49200.1"/>
    </source>
</evidence>
<dbReference type="OrthoDB" id="2991100at2"/>
<evidence type="ECO:0000256" key="1">
    <source>
        <dbReference type="SAM" id="MobiDB-lite"/>
    </source>
</evidence>
<dbReference type="RefSeq" id="WP_142504581.1">
    <property type="nucleotide sequence ID" value="NZ_FXTI01000002.1"/>
</dbReference>
<organism evidence="2 3">
    <name type="scientific">Melghirimyces algeriensis</name>
    <dbReference type="NCBI Taxonomy" id="910412"/>
    <lineage>
        <taxon>Bacteria</taxon>
        <taxon>Bacillati</taxon>
        <taxon>Bacillota</taxon>
        <taxon>Bacilli</taxon>
        <taxon>Bacillales</taxon>
        <taxon>Thermoactinomycetaceae</taxon>
        <taxon>Melghirimyces</taxon>
    </lineage>
</organism>
<protein>
    <submittedName>
        <fullName evidence="2">Uncharacterized protein</fullName>
    </submittedName>
</protein>
<dbReference type="EMBL" id="FXTI01000002">
    <property type="protein sequence ID" value="SMO49200.1"/>
    <property type="molecule type" value="Genomic_DNA"/>
</dbReference>
<keyword evidence="3" id="KW-1185">Reference proteome</keyword>
<name>A0A521BRN5_9BACL</name>
<feature type="region of interest" description="Disordered" evidence="1">
    <location>
        <begin position="1"/>
        <end position="70"/>
    </location>
</feature>
<dbReference type="AlphaFoldDB" id="A0A521BRN5"/>
<dbReference type="Proteomes" id="UP000315636">
    <property type="component" value="Unassembled WGS sequence"/>
</dbReference>
<feature type="compositionally biased region" description="Basic and acidic residues" evidence="1">
    <location>
        <begin position="46"/>
        <end position="70"/>
    </location>
</feature>
<evidence type="ECO:0000313" key="3">
    <source>
        <dbReference type="Proteomes" id="UP000315636"/>
    </source>
</evidence>